<gene>
    <name evidence="2" type="ORF">VM1G_10211</name>
</gene>
<proteinExistence type="predicted"/>
<dbReference type="InterPro" id="IPR001810">
    <property type="entry name" value="F-box_dom"/>
</dbReference>
<evidence type="ECO:0000313" key="3">
    <source>
        <dbReference type="Proteomes" id="UP000078559"/>
    </source>
</evidence>
<dbReference type="SUPFAM" id="SSF81383">
    <property type="entry name" value="F-box domain"/>
    <property type="match status" value="1"/>
</dbReference>
<dbReference type="AlphaFoldDB" id="A0A194VHP0"/>
<protein>
    <recommendedName>
        <fullName evidence="1">F-box domain-containing protein</fullName>
    </recommendedName>
</protein>
<dbReference type="InterPro" id="IPR036047">
    <property type="entry name" value="F-box-like_dom_sf"/>
</dbReference>
<dbReference type="Pfam" id="PF12937">
    <property type="entry name" value="F-box-like"/>
    <property type="match status" value="1"/>
</dbReference>
<accession>A0A194VHP0</accession>
<dbReference type="Proteomes" id="UP000078559">
    <property type="component" value="Unassembled WGS sequence"/>
</dbReference>
<reference evidence="2" key="1">
    <citation type="submission" date="2014-12" db="EMBL/GenBank/DDBJ databases">
        <title>Genome Sequence of Valsa Canker Pathogens Uncovers a Specific Adaption of Colonization on Woody Bark.</title>
        <authorList>
            <person name="Yin Z."/>
            <person name="Liu H."/>
            <person name="Gao X."/>
            <person name="Li Z."/>
            <person name="Song N."/>
            <person name="Ke X."/>
            <person name="Dai Q."/>
            <person name="Wu Y."/>
            <person name="Sun Y."/>
            <person name="Xu J.-R."/>
            <person name="Kang Z.K."/>
            <person name="Wang L."/>
            <person name="Huang L."/>
        </authorList>
    </citation>
    <scope>NUCLEOTIDE SEQUENCE [LARGE SCALE GENOMIC DNA]</scope>
    <source>
        <strain evidence="2">03-8</strain>
    </source>
</reference>
<evidence type="ECO:0000313" key="2">
    <source>
        <dbReference type="EMBL" id="KUI63512.1"/>
    </source>
</evidence>
<dbReference type="OrthoDB" id="3800738at2759"/>
<organism evidence="2 3">
    <name type="scientific">Cytospora mali</name>
    <name type="common">Apple Valsa canker fungus</name>
    <name type="synonym">Valsa mali</name>
    <dbReference type="NCBI Taxonomy" id="578113"/>
    <lineage>
        <taxon>Eukaryota</taxon>
        <taxon>Fungi</taxon>
        <taxon>Dikarya</taxon>
        <taxon>Ascomycota</taxon>
        <taxon>Pezizomycotina</taxon>
        <taxon>Sordariomycetes</taxon>
        <taxon>Sordariomycetidae</taxon>
        <taxon>Diaporthales</taxon>
        <taxon>Cytosporaceae</taxon>
        <taxon>Cytospora</taxon>
    </lineage>
</organism>
<sequence>MEHVLNTPELLELILESLEPQTLLTSATRVCHYWNNLISDSPNIQRALFLLPERPSKHSYSRANPLLLPLLTGLSASTVDLHSLLDDHSNGPGTDDKFLRTEATWRHMLVQQPPATKLGIWKIEFSGRGFQHIFEGVDVSDTGDGLGMNQFLGLAKQWKEQGYTWDLFWGEDGKALLEKERNSLLLLKVGMSVQNSLLDMRNSSHIIARLTRWSEM</sequence>
<keyword evidence="3" id="KW-1185">Reference proteome</keyword>
<dbReference type="Gene3D" id="1.20.1280.50">
    <property type="match status" value="1"/>
</dbReference>
<evidence type="ECO:0000259" key="1">
    <source>
        <dbReference type="Pfam" id="PF12937"/>
    </source>
</evidence>
<name>A0A194VHP0_CYTMA</name>
<feature type="domain" description="F-box" evidence="1">
    <location>
        <begin position="8"/>
        <end position="41"/>
    </location>
</feature>
<dbReference type="EMBL" id="KN796113">
    <property type="protein sequence ID" value="KUI63512.1"/>
    <property type="molecule type" value="Genomic_DNA"/>
</dbReference>